<evidence type="ECO:0000259" key="5">
    <source>
        <dbReference type="PROSITE" id="PS52012"/>
    </source>
</evidence>
<evidence type="ECO:0000313" key="7">
    <source>
        <dbReference type="Proteomes" id="UP001219525"/>
    </source>
</evidence>
<keyword evidence="2" id="KW-0964">Secreted</keyword>
<dbReference type="Pfam" id="PF05730">
    <property type="entry name" value="CFEM"/>
    <property type="match status" value="1"/>
</dbReference>
<keyword evidence="3" id="KW-0732">Signal</keyword>
<comment type="caution">
    <text evidence="6">The sequence shown here is derived from an EMBL/GenBank/DDBJ whole genome shotgun (WGS) entry which is preliminary data.</text>
</comment>
<proteinExistence type="predicted"/>
<evidence type="ECO:0000256" key="2">
    <source>
        <dbReference type="ARBA" id="ARBA00022525"/>
    </source>
</evidence>
<gene>
    <name evidence="6" type="ORF">GGX14DRAFT_624918</name>
</gene>
<organism evidence="6 7">
    <name type="scientific">Mycena pura</name>
    <dbReference type="NCBI Taxonomy" id="153505"/>
    <lineage>
        <taxon>Eukaryota</taxon>
        <taxon>Fungi</taxon>
        <taxon>Dikarya</taxon>
        <taxon>Basidiomycota</taxon>
        <taxon>Agaricomycotina</taxon>
        <taxon>Agaricomycetes</taxon>
        <taxon>Agaricomycetidae</taxon>
        <taxon>Agaricales</taxon>
        <taxon>Marasmiineae</taxon>
        <taxon>Mycenaceae</taxon>
        <taxon>Mycena</taxon>
    </lineage>
</organism>
<dbReference type="EMBL" id="JARJCW010000027">
    <property type="protein sequence ID" value="KAJ7210783.1"/>
    <property type="molecule type" value="Genomic_DNA"/>
</dbReference>
<dbReference type="PROSITE" id="PS52012">
    <property type="entry name" value="CFEM"/>
    <property type="match status" value="1"/>
</dbReference>
<accession>A0AAD6VGK8</accession>
<keyword evidence="4" id="KW-1015">Disulfide bond</keyword>
<comment type="subcellular location">
    <subcellularLocation>
        <location evidence="1">Secreted</location>
    </subcellularLocation>
</comment>
<reference evidence="6" key="1">
    <citation type="submission" date="2023-03" db="EMBL/GenBank/DDBJ databases">
        <title>Massive genome expansion in bonnet fungi (Mycena s.s.) driven by repeated elements and novel gene families across ecological guilds.</title>
        <authorList>
            <consortium name="Lawrence Berkeley National Laboratory"/>
            <person name="Harder C.B."/>
            <person name="Miyauchi S."/>
            <person name="Viragh M."/>
            <person name="Kuo A."/>
            <person name="Thoen E."/>
            <person name="Andreopoulos B."/>
            <person name="Lu D."/>
            <person name="Skrede I."/>
            <person name="Drula E."/>
            <person name="Henrissat B."/>
            <person name="Morin E."/>
            <person name="Kohler A."/>
            <person name="Barry K."/>
            <person name="LaButti K."/>
            <person name="Morin E."/>
            <person name="Salamov A."/>
            <person name="Lipzen A."/>
            <person name="Mereny Z."/>
            <person name="Hegedus B."/>
            <person name="Baldrian P."/>
            <person name="Stursova M."/>
            <person name="Weitz H."/>
            <person name="Taylor A."/>
            <person name="Grigoriev I.V."/>
            <person name="Nagy L.G."/>
            <person name="Martin F."/>
            <person name="Kauserud H."/>
        </authorList>
    </citation>
    <scope>NUCLEOTIDE SEQUENCE</scope>
    <source>
        <strain evidence="6">9144</strain>
    </source>
</reference>
<name>A0AAD6VGK8_9AGAR</name>
<evidence type="ECO:0000256" key="3">
    <source>
        <dbReference type="ARBA" id="ARBA00022729"/>
    </source>
</evidence>
<dbReference type="Proteomes" id="UP001219525">
    <property type="component" value="Unassembled WGS sequence"/>
</dbReference>
<sequence length="362" mass="35497">MACVTALAGEMTAPDMAESDQGAQGGERLRKTSRPWEIKALAGGTCVLEDGLERCAWPHGRLSFFRLRLVFASAWAAQPSPLPPRPPCVPASCAPHAEPSLIGSAALARAQSGGRTLAVRYKNPSYHFSRFPTLVSAPTRVPKSPLLFTPPFTPTAMRFAVALLAFAAAALAQSSASDAAASSAPAATSNAKSAAPSKSGSASGAPAPSASAGLSALTPCVTVCLTAAAKNSTCGTFTNFPCVCTDANFQQKAATCLAAECQQSEATAALGLQQSQCLAQSISPSGSASATAPFLPSNSAADISASASAGAGPSASVSGNASSASGSASAPAGGAVALGSGSLGVACAVALVGALLGAVAVL</sequence>
<protein>
    <recommendedName>
        <fullName evidence="5">CFEM domain-containing protein</fullName>
    </recommendedName>
</protein>
<feature type="domain" description="CFEM" evidence="5">
    <location>
        <begin position="192"/>
        <end position="310"/>
    </location>
</feature>
<keyword evidence="7" id="KW-1185">Reference proteome</keyword>
<evidence type="ECO:0000256" key="4">
    <source>
        <dbReference type="ARBA" id="ARBA00023157"/>
    </source>
</evidence>
<dbReference type="InterPro" id="IPR008427">
    <property type="entry name" value="Extracellular_membr_CFEM_dom"/>
</dbReference>
<dbReference type="GO" id="GO:0005576">
    <property type="term" value="C:extracellular region"/>
    <property type="evidence" value="ECO:0007669"/>
    <property type="project" value="UniProtKB-SubCell"/>
</dbReference>
<evidence type="ECO:0000313" key="6">
    <source>
        <dbReference type="EMBL" id="KAJ7210783.1"/>
    </source>
</evidence>
<dbReference type="AlphaFoldDB" id="A0AAD6VGK8"/>
<evidence type="ECO:0000256" key="1">
    <source>
        <dbReference type="ARBA" id="ARBA00004613"/>
    </source>
</evidence>